<accession>A0A3B0WVI1</accession>
<dbReference type="AlphaFoldDB" id="A0A3B0WVI1"/>
<dbReference type="SUPFAM" id="SSF53474">
    <property type="entry name" value="alpha/beta-Hydrolases"/>
    <property type="match status" value="1"/>
</dbReference>
<feature type="domain" description="Serine aminopeptidase S33" evidence="1">
    <location>
        <begin position="55"/>
        <end position="159"/>
    </location>
</feature>
<evidence type="ECO:0000259" key="1">
    <source>
        <dbReference type="Pfam" id="PF12146"/>
    </source>
</evidence>
<protein>
    <recommendedName>
        <fullName evidence="1">Serine aminopeptidase S33 domain-containing protein</fullName>
    </recommendedName>
</protein>
<reference evidence="2" key="1">
    <citation type="submission" date="2018-06" db="EMBL/GenBank/DDBJ databases">
        <authorList>
            <person name="Zhirakovskaya E."/>
        </authorList>
    </citation>
    <scope>NUCLEOTIDE SEQUENCE</scope>
</reference>
<dbReference type="InterPro" id="IPR029058">
    <property type="entry name" value="AB_hydrolase_fold"/>
</dbReference>
<dbReference type="InterPro" id="IPR022742">
    <property type="entry name" value="Hydrolase_4"/>
</dbReference>
<sequence length="282" mass="31798">MSDQIMMEEPLQFGQGGRLFGILTQPSPSAHIVQALPIFVFLSSGITHRAGPRRLYVRLARKLAEIGFTSLRVDLAGKGDSFSRQHLTAEQSLMEDFSDIITVLEARQNQLQLIACGLCSGADDAIRVTSEDPRVVGMVLLDPVCEQDEGFQVRDMVKKFTHLGRYQRKLKHIARKVFNPDNGNEPSLAEVGLRDSPSSQQTQAAFELIRQRKGRVFSLLTSYSQDYYNQLGQMGRVLGLDNYQDYCTEHYWPGASHTYSLEHHRAKLIEEIKVWAAGFIHS</sequence>
<gene>
    <name evidence="2" type="ORF">MNBD_GAMMA07-82</name>
</gene>
<proteinExistence type="predicted"/>
<evidence type="ECO:0000313" key="2">
    <source>
        <dbReference type="EMBL" id="VAW55182.1"/>
    </source>
</evidence>
<dbReference type="Pfam" id="PF12146">
    <property type="entry name" value="Hydrolase_4"/>
    <property type="match status" value="1"/>
</dbReference>
<dbReference type="Gene3D" id="3.40.50.1820">
    <property type="entry name" value="alpha/beta hydrolase"/>
    <property type="match status" value="1"/>
</dbReference>
<organism evidence="2">
    <name type="scientific">hydrothermal vent metagenome</name>
    <dbReference type="NCBI Taxonomy" id="652676"/>
    <lineage>
        <taxon>unclassified sequences</taxon>
        <taxon>metagenomes</taxon>
        <taxon>ecological metagenomes</taxon>
    </lineage>
</organism>
<dbReference type="EMBL" id="UOFF01000083">
    <property type="protein sequence ID" value="VAW55182.1"/>
    <property type="molecule type" value="Genomic_DNA"/>
</dbReference>
<name>A0A3B0WVI1_9ZZZZ</name>